<dbReference type="EMBL" id="WEIO01000006">
    <property type="protein sequence ID" value="KAB7706204.1"/>
    <property type="molecule type" value="Genomic_DNA"/>
</dbReference>
<dbReference type="AlphaFoldDB" id="A0A6I1FJ10"/>
<keyword evidence="3" id="KW-1185">Reference proteome</keyword>
<gene>
    <name evidence="2" type="ORF">F9802_11485</name>
</gene>
<comment type="caution">
    <text evidence="2">The sequence shown here is derived from an EMBL/GenBank/DDBJ whole genome shotgun (WGS) entry which is preliminary data.</text>
</comment>
<name>A0A6I1FJ10_9BACI</name>
<reference evidence="2 3" key="1">
    <citation type="submission" date="2019-10" db="EMBL/GenBank/DDBJ databases">
        <title>Bacillus aerolatum sp. nov., isolated from bioaerosol of sport playgrounds.</title>
        <authorList>
            <person name="Chen P."/>
            <person name="Zhang G."/>
        </authorList>
    </citation>
    <scope>NUCLEOTIDE SEQUENCE [LARGE SCALE GENOMIC DNA]</scope>
    <source>
        <strain evidence="2 3">CX253</strain>
    </source>
</reference>
<evidence type="ECO:0000313" key="2">
    <source>
        <dbReference type="EMBL" id="KAB7706204.1"/>
    </source>
</evidence>
<sequence length="65" mass="7237">MKSMSKKEEKTPAGKTFQFDHYEQSGEIEKGLAVTHEQVSDSYTEGTIDGEIDELAAAVKDFPKQ</sequence>
<accession>A0A6I1FJ10</accession>
<dbReference type="Proteomes" id="UP000429595">
    <property type="component" value="Unassembled WGS sequence"/>
</dbReference>
<proteinExistence type="predicted"/>
<evidence type="ECO:0000256" key="1">
    <source>
        <dbReference type="SAM" id="MobiDB-lite"/>
    </source>
</evidence>
<evidence type="ECO:0000313" key="3">
    <source>
        <dbReference type="Proteomes" id="UP000429595"/>
    </source>
</evidence>
<dbReference type="Pfam" id="PF13217">
    <property type="entry name" value="DUF4025"/>
    <property type="match status" value="1"/>
</dbReference>
<protein>
    <submittedName>
        <fullName evidence="2">DUF4025 domain-containing protein</fullName>
    </submittedName>
</protein>
<dbReference type="InterPro" id="IPR025100">
    <property type="entry name" value="DUF4025"/>
</dbReference>
<organism evidence="2 3">
    <name type="scientific">Bacillus aerolatus</name>
    <dbReference type="NCBI Taxonomy" id="2653354"/>
    <lineage>
        <taxon>Bacteria</taxon>
        <taxon>Bacillati</taxon>
        <taxon>Bacillota</taxon>
        <taxon>Bacilli</taxon>
        <taxon>Bacillales</taxon>
        <taxon>Bacillaceae</taxon>
        <taxon>Bacillus</taxon>
    </lineage>
</organism>
<feature type="region of interest" description="Disordered" evidence="1">
    <location>
        <begin position="1"/>
        <end position="22"/>
    </location>
</feature>